<dbReference type="InterPro" id="IPR001509">
    <property type="entry name" value="Epimerase_deHydtase"/>
</dbReference>
<dbReference type="Pfam" id="PF01370">
    <property type="entry name" value="Epimerase"/>
    <property type="match status" value="1"/>
</dbReference>
<name>A0A506Y107_9MICO</name>
<dbReference type="Proteomes" id="UP000316252">
    <property type="component" value="Unassembled WGS sequence"/>
</dbReference>
<evidence type="ECO:0000259" key="1">
    <source>
        <dbReference type="Pfam" id="PF01370"/>
    </source>
</evidence>
<keyword evidence="3" id="KW-1185">Reference proteome</keyword>
<dbReference type="OrthoDB" id="7941246at2"/>
<dbReference type="InterPro" id="IPR050177">
    <property type="entry name" value="Lipid_A_modif_metabolic_enz"/>
</dbReference>
<dbReference type="SUPFAM" id="SSF51735">
    <property type="entry name" value="NAD(P)-binding Rossmann-fold domains"/>
    <property type="match status" value="1"/>
</dbReference>
<protein>
    <submittedName>
        <fullName evidence="2">NAD-dependent epimerase/dehydratase family protein</fullName>
    </submittedName>
</protein>
<dbReference type="AlphaFoldDB" id="A0A506Y107"/>
<dbReference type="PANTHER" id="PTHR43245:SF13">
    <property type="entry name" value="UDP-D-APIOSE_UDP-D-XYLOSE SYNTHASE 2"/>
    <property type="match status" value="1"/>
</dbReference>
<sequence length="329" mass="34762">MRMRVLVLGGTGWLGRTVVAHLLASGAEVTCLARGDSGDAPSGARLVVADRRAPAAYDVVGAGGNAGAHWDEVIELSSSPHLVEPALAALADRAAHWTLVSTVSVYARDDEPGADESAALVEPLDVTQYADAKVMAERRSAERLGARLSIVRPGLIVGAGDPSDRFGYWPARFSRPGSRPALAPTTDGRFAQVIDVDDLVRWIGGAAPSEHRGIVNAVGDPVPLEDLLRRAAEAAGFDAGLVEADDTTLLAEDVNYWAGPRSLPLWLPAAAVGFAQRSSRAFRASGGVTRPIDDTVADVLADERLRGVDRPRRSGLTRSDEEAVLRQIT</sequence>
<organism evidence="2 3">
    <name type="scientific">Schumannella soli</name>
    <dbReference type="NCBI Taxonomy" id="2590779"/>
    <lineage>
        <taxon>Bacteria</taxon>
        <taxon>Bacillati</taxon>
        <taxon>Actinomycetota</taxon>
        <taxon>Actinomycetes</taxon>
        <taxon>Micrococcales</taxon>
        <taxon>Microbacteriaceae</taxon>
        <taxon>Schumannella</taxon>
    </lineage>
</organism>
<gene>
    <name evidence="2" type="ORF">FJ657_07340</name>
</gene>
<feature type="domain" description="NAD-dependent epimerase/dehydratase" evidence="1">
    <location>
        <begin position="5"/>
        <end position="201"/>
    </location>
</feature>
<dbReference type="PANTHER" id="PTHR43245">
    <property type="entry name" value="BIFUNCTIONAL POLYMYXIN RESISTANCE PROTEIN ARNA"/>
    <property type="match status" value="1"/>
</dbReference>
<evidence type="ECO:0000313" key="2">
    <source>
        <dbReference type="EMBL" id="TPW75685.1"/>
    </source>
</evidence>
<evidence type="ECO:0000313" key="3">
    <source>
        <dbReference type="Proteomes" id="UP000316252"/>
    </source>
</evidence>
<dbReference type="EMBL" id="VHQG01000002">
    <property type="protein sequence ID" value="TPW75685.1"/>
    <property type="molecule type" value="Genomic_DNA"/>
</dbReference>
<reference evidence="2 3" key="1">
    <citation type="submission" date="2019-06" db="EMBL/GenBank/DDBJ databases">
        <authorList>
            <person name="Li F."/>
        </authorList>
    </citation>
    <scope>NUCLEOTIDE SEQUENCE [LARGE SCALE GENOMIC DNA]</scope>
    <source>
        <strain evidence="2 3">10F1D-1</strain>
    </source>
</reference>
<accession>A0A506Y107</accession>
<proteinExistence type="predicted"/>
<dbReference type="InterPro" id="IPR036291">
    <property type="entry name" value="NAD(P)-bd_dom_sf"/>
</dbReference>
<comment type="caution">
    <text evidence="2">The sequence shown here is derived from an EMBL/GenBank/DDBJ whole genome shotgun (WGS) entry which is preliminary data.</text>
</comment>
<dbReference type="Gene3D" id="3.40.50.720">
    <property type="entry name" value="NAD(P)-binding Rossmann-like Domain"/>
    <property type="match status" value="1"/>
</dbReference>